<proteinExistence type="predicted"/>
<sequence length="141" mass="16222">MDHLMMNGHNPLSPPPPRPPPTPPLMDLLMNDSPESLKDTQKETEEEHECRQKIQKNPERENIVSLEKVIAKAWEPIPLDNCNPNQTLVKRRVYKLDASDLSSPRKKKNRGKTDTESETFIVSEMFTKGKYYLNKGHGFDP</sequence>
<feature type="compositionally biased region" description="Basic and acidic residues" evidence="1">
    <location>
        <begin position="35"/>
        <end position="60"/>
    </location>
</feature>
<evidence type="ECO:0000256" key="1">
    <source>
        <dbReference type="SAM" id="MobiDB-lite"/>
    </source>
</evidence>
<organism evidence="2 3">
    <name type="scientific">Bemisia tabaci</name>
    <name type="common">Sweetpotato whitefly</name>
    <name type="synonym">Aleurodes tabaci</name>
    <dbReference type="NCBI Taxonomy" id="7038"/>
    <lineage>
        <taxon>Eukaryota</taxon>
        <taxon>Metazoa</taxon>
        <taxon>Ecdysozoa</taxon>
        <taxon>Arthropoda</taxon>
        <taxon>Hexapoda</taxon>
        <taxon>Insecta</taxon>
        <taxon>Pterygota</taxon>
        <taxon>Neoptera</taxon>
        <taxon>Paraneoptera</taxon>
        <taxon>Hemiptera</taxon>
        <taxon>Sternorrhyncha</taxon>
        <taxon>Aleyrodoidea</taxon>
        <taxon>Aleyrodidae</taxon>
        <taxon>Aleyrodinae</taxon>
        <taxon>Bemisia</taxon>
    </lineage>
</organism>
<feature type="compositionally biased region" description="Pro residues" evidence="1">
    <location>
        <begin position="12"/>
        <end position="24"/>
    </location>
</feature>
<feature type="region of interest" description="Disordered" evidence="1">
    <location>
        <begin position="1"/>
        <end position="60"/>
    </location>
</feature>
<gene>
    <name evidence="2" type="ORF">BEMITA_LOCUS12204</name>
</gene>
<name>A0A9P0F624_BEMTA</name>
<protein>
    <submittedName>
        <fullName evidence="2">Uncharacterized protein</fullName>
    </submittedName>
</protein>
<dbReference type="EMBL" id="OU963868">
    <property type="protein sequence ID" value="CAH0393847.1"/>
    <property type="molecule type" value="Genomic_DNA"/>
</dbReference>
<dbReference type="AlphaFoldDB" id="A0A9P0F624"/>
<accession>A0A9P0F624</accession>
<evidence type="ECO:0000313" key="2">
    <source>
        <dbReference type="EMBL" id="CAH0393847.1"/>
    </source>
</evidence>
<evidence type="ECO:0000313" key="3">
    <source>
        <dbReference type="Proteomes" id="UP001152759"/>
    </source>
</evidence>
<dbReference type="Proteomes" id="UP001152759">
    <property type="component" value="Chromosome 7"/>
</dbReference>
<keyword evidence="3" id="KW-1185">Reference proteome</keyword>
<feature type="region of interest" description="Disordered" evidence="1">
    <location>
        <begin position="97"/>
        <end position="117"/>
    </location>
</feature>
<reference evidence="2" key="1">
    <citation type="submission" date="2021-12" db="EMBL/GenBank/DDBJ databases">
        <authorList>
            <person name="King R."/>
        </authorList>
    </citation>
    <scope>NUCLEOTIDE SEQUENCE</scope>
</reference>